<gene>
    <name evidence="1" type="ORF">ACEZDG_16795</name>
</gene>
<dbReference type="EMBL" id="JBHEZX010000006">
    <property type="protein sequence ID" value="MFC1410923.1"/>
    <property type="molecule type" value="Genomic_DNA"/>
</dbReference>
<dbReference type="SUPFAM" id="SSF56281">
    <property type="entry name" value="Metallo-hydrolase/oxidoreductase"/>
    <property type="match status" value="1"/>
</dbReference>
<dbReference type="Proteomes" id="UP001592582">
    <property type="component" value="Unassembled WGS sequence"/>
</dbReference>
<evidence type="ECO:0000313" key="1">
    <source>
        <dbReference type="EMBL" id="MFC1410923.1"/>
    </source>
</evidence>
<accession>A0ABV6VBA5</accession>
<sequence>MPAELPLPVPDPWFRATTVDTGLGVDQLRTAFPDLFRREPLVVVTHAHLDRMGSAHEFEQVWAHPLEHQESPAFGSLRGDLPADALGLRPHPDAGPHRRLPGGHCRLVCRHQVS</sequence>
<reference evidence="1 2" key="1">
    <citation type="submission" date="2024-09" db="EMBL/GenBank/DDBJ databases">
        <authorList>
            <person name="Lee S.D."/>
        </authorList>
    </citation>
    <scope>NUCLEOTIDE SEQUENCE [LARGE SCALE GENOMIC DNA]</scope>
    <source>
        <strain evidence="1 2">N1-1</strain>
    </source>
</reference>
<keyword evidence="2" id="KW-1185">Reference proteome</keyword>
<dbReference type="Gene3D" id="3.60.15.10">
    <property type="entry name" value="Ribonuclease Z/Hydroxyacylglutathione hydrolase-like"/>
    <property type="match status" value="1"/>
</dbReference>
<protein>
    <submittedName>
        <fullName evidence="1">Uncharacterized protein</fullName>
    </submittedName>
</protein>
<evidence type="ECO:0000313" key="2">
    <source>
        <dbReference type="Proteomes" id="UP001592582"/>
    </source>
</evidence>
<dbReference type="InterPro" id="IPR036866">
    <property type="entry name" value="RibonucZ/Hydroxyglut_hydro"/>
</dbReference>
<name>A0ABV6VBA5_9ACTN</name>
<comment type="caution">
    <text evidence="1">The sequence shown here is derived from an EMBL/GenBank/DDBJ whole genome shotgun (WGS) entry which is preliminary data.</text>
</comment>
<organism evidence="1 2">
    <name type="scientific">Streptacidiphilus alkalitolerans</name>
    <dbReference type="NCBI Taxonomy" id="3342712"/>
    <lineage>
        <taxon>Bacteria</taxon>
        <taxon>Bacillati</taxon>
        <taxon>Actinomycetota</taxon>
        <taxon>Actinomycetes</taxon>
        <taxon>Kitasatosporales</taxon>
        <taxon>Streptomycetaceae</taxon>
        <taxon>Streptacidiphilus</taxon>
    </lineage>
</organism>
<proteinExistence type="predicted"/>